<sequence length="117" mass="11952">MQTYLMAFLIGGLICVIGQLLMDMTPLTPAHVLVIFVVCGAVLSGLGVYQPLVEIGGAGATVPLPGFGHALVTATIEDVNKYGFWGIFSGALRGTAAGITAAMIFGLLAAALFNPKG</sequence>
<evidence type="ECO:0000313" key="2">
    <source>
        <dbReference type="EMBL" id="KYZ77489.1"/>
    </source>
</evidence>
<dbReference type="Proteomes" id="UP000076268">
    <property type="component" value="Unassembled WGS sequence"/>
</dbReference>
<comment type="caution">
    <text evidence="2">The sequence shown here is derived from an EMBL/GenBank/DDBJ whole genome shotgun (WGS) entry which is preliminary data.</text>
</comment>
<keyword evidence="1" id="KW-0472">Membrane</keyword>
<gene>
    <name evidence="2" type="ORF">AXX12_05115</name>
</gene>
<dbReference type="EMBL" id="LSGP01000013">
    <property type="protein sequence ID" value="KYZ77489.1"/>
    <property type="molecule type" value="Genomic_DNA"/>
</dbReference>
<keyword evidence="3" id="KW-1185">Reference proteome</keyword>
<dbReference type="OrthoDB" id="9797988at2"/>
<dbReference type="PANTHER" id="PTHR38450:SF2">
    <property type="entry name" value="STAGE V SPORULATION PROTEIN AEB"/>
    <property type="match status" value="1"/>
</dbReference>
<feature type="transmembrane region" description="Helical" evidence="1">
    <location>
        <begin position="6"/>
        <end position="22"/>
    </location>
</feature>
<accession>A0A154BU79</accession>
<feature type="transmembrane region" description="Helical" evidence="1">
    <location>
        <begin position="91"/>
        <end position="113"/>
    </location>
</feature>
<feature type="transmembrane region" description="Helical" evidence="1">
    <location>
        <begin position="29"/>
        <end position="49"/>
    </location>
</feature>
<dbReference type="STRING" id="1794912.AXX12_05115"/>
<dbReference type="InterPro" id="IPR014204">
    <property type="entry name" value="Spore_V_AE"/>
</dbReference>
<reference evidence="2 3" key="1">
    <citation type="submission" date="2016-02" db="EMBL/GenBank/DDBJ databases">
        <title>Anaerosporomusa subterraneum gen. nov., sp. nov., a spore-forming obligate anaerobe isolated from saprolite.</title>
        <authorList>
            <person name="Choi J.K."/>
            <person name="Shah M."/>
            <person name="Yee N."/>
        </authorList>
    </citation>
    <scope>NUCLEOTIDE SEQUENCE [LARGE SCALE GENOMIC DNA]</scope>
    <source>
        <strain evidence="2 3">RU4</strain>
    </source>
</reference>
<name>A0A154BU79_ANASB</name>
<dbReference type="InterPro" id="IPR005562">
    <property type="entry name" value="SpoVA"/>
</dbReference>
<organism evidence="2 3">
    <name type="scientific">Anaerosporomusa subterranea</name>
    <dbReference type="NCBI Taxonomy" id="1794912"/>
    <lineage>
        <taxon>Bacteria</taxon>
        <taxon>Bacillati</taxon>
        <taxon>Bacillota</taxon>
        <taxon>Negativicutes</taxon>
        <taxon>Acetonemataceae</taxon>
        <taxon>Anaerosporomusa</taxon>
    </lineage>
</organism>
<protein>
    <submittedName>
        <fullName evidence="2">Stage V sporulation protein AEB</fullName>
    </submittedName>
</protein>
<dbReference type="PANTHER" id="PTHR38450">
    <property type="entry name" value="STAGE V SPORULATION PROTEIN AC-RELATED"/>
    <property type="match status" value="1"/>
</dbReference>
<dbReference type="AlphaFoldDB" id="A0A154BU79"/>
<dbReference type="RefSeq" id="WP_066239933.1">
    <property type="nucleotide sequence ID" value="NZ_LSGP01000013.1"/>
</dbReference>
<evidence type="ECO:0000313" key="3">
    <source>
        <dbReference type="Proteomes" id="UP000076268"/>
    </source>
</evidence>
<keyword evidence="1" id="KW-1133">Transmembrane helix</keyword>
<proteinExistence type="predicted"/>
<dbReference type="Pfam" id="PF03862">
    <property type="entry name" value="SpoVAC_SpoVAEB"/>
    <property type="match status" value="1"/>
</dbReference>
<dbReference type="NCBIfam" id="TIGR02839">
    <property type="entry name" value="spore_V_AE"/>
    <property type="match status" value="1"/>
</dbReference>
<evidence type="ECO:0000256" key="1">
    <source>
        <dbReference type="SAM" id="Phobius"/>
    </source>
</evidence>
<keyword evidence="1" id="KW-0812">Transmembrane</keyword>